<comment type="caution">
    <text evidence="2">The sequence shown here is derived from an EMBL/GenBank/DDBJ whole genome shotgun (WGS) entry which is preliminary data.</text>
</comment>
<gene>
    <name evidence="2" type="ORF">A45J_2345</name>
</gene>
<protein>
    <recommendedName>
        <fullName evidence="1">HepT-like domain-containing protein</fullName>
    </recommendedName>
</protein>
<dbReference type="EMBL" id="BLAB01000001">
    <property type="protein sequence ID" value="GER94581.1"/>
    <property type="molecule type" value="Genomic_DNA"/>
</dbReference>
<organism evidence="2">
    <name type="scientific">hot springs metagenome</name>
    <dbReference type="NCBI Taxonomy" id="433727"/>
    <lineage>
        <taxon>unclassified sequences</taxon>
        <taxon>metagenomes</taxon>
        <taxon>ecological metagenomes</taxon>
    </lineage>
</organism>
<evidence type="ECO:0000313" key="2">
    <source>
        <dbReference type="EMBL" id="GER94581.1"/>
    </source>
</evidence>
<sequence>MKRQRIPDLISEIKDELNIIGILVSDIKETSNELPKSQKKKRIYEESLALKLHNFYTGCERIFQKIADDINGGVPHSINWHKRLLKSMSLEIEKIRPSVISKETAKALEEYLAFRHVVRNIYGFEIDSERLHRLIEKLDGTYKMMKKEIDAFVDFLRELSE</sequence>
<accession>A0A5J4L6S5</accession>
<name>A0A5J4L6S5_9ZZZZ</name>
<evidence type="ECO:0000259" key="1">
    <source>
        <dbReference type="Pfam" id="PF20797"/>
    </source>
</evidence>
<feature type="domain" description="HepT-like" evidence="1">
    <location>
        <begin position="48"/>
        <end position="155"/>
    </location>
</feature>
<proteinExistence type="predicted"/>
<dbReference type="Pfam" id="PF20797">
    <property type="entry name" value="HepT-like_2"/>
    <property type="match status" value="1"/>
</dbReference>
<dbReference type="InterPro" id="IPR048769">
    <property type="entry name" value="HepT-like_dom"/>
</dbReference>
<reference evidence="2" key="1">
    <citation type="submission" date="2019-10" db="EMBL/GenBank/DDBJ databases">
        <title>Metagenomic sequencing of thiosulfate-disproportionating enrichment culture.</title>
        <authorList>
            <person name="Umezawa K."/>
            <person name="Kojima H."/>
            <person name="Fukui M."/>
        </authorList>
    </citation>
    <scope>NUCLEOTIDE SEQUENCE</scope>
    <source>
        <strain evidence="2">45J</strain>
    </source>
</reference>
<dbReference type="AlphaFoldDB" id="A0A5J4L6S5"/>